<dbReference type="SMART" id="SM00448">
    <property type="entry name" value="REC"/>
    <property type="match status" value="1"/>
</dbReference>
<evidence type="ECO:0000256" key="2">
    <source>
        <dbReference type="ARBA" id="ARBA00012438"/>
    </source>
</evidence>
<dbReference type="InterPro" id="IPR013656">
    <property type="entry name" value="PAS_4"/>
</dbReference>
<dbReference type="CDD" id="cd00082">
    <property type="entry name" value="HisKA"/>
    <property type="match status" value="1"/>
</dbReference>
<dbReference type="InParanoid" id="A0A1B4XHC8"/>
<protein>
    <recommendedName>
        <fullName evidence="2">histidine kinase</fullName>
        <ecNumber evidence="2">2.7.13.3</ecNumber>
    </recommendedName>
</protein>
<dbReference type="SUPFAM" id="SSF55785">
    <property type="entry name" value="PYP-like sensor domain (PAS domain)"/>
    <property type="match status" value="2"/>
</dbReference>
<dbReference type="Pfam" id="PF02518">
    <property type="entry name" value="HATPase_c"/>
    <property type="match status" value="1"/>
</dbReference>
<dbReference type="Gene3D" id="3.40.50.2300">
    <property type="match status" value="1"/>
</dbReference>
<dbReference type="KEGG" id="slim:SCL_1911"/>
<dbReference type="InterPro" id="IPR035965">
    <property type="entry name" value="PAS-like_dom_sf"/>
</dbReference>
<evidence type="ECO:0000256" key="4">
    <source>
        <dbReference type="PROSITE-ProRule" id="PRU00169"/>
    </source>
</evidence>
<dbReference type="InterPro" id="IPR003594">
    <property type="entry name" value="HATPase_dom"/>
</dbReference>
<dbReference type="SUPFAM" id="SSF55874">
    <property type="entry name" value="ATPase domain of HSP90 chaperone/DNA topoisomerase II/histidine kinase"/>
    <property type="match status" value="1"/>
</dbReference>
<dbReference type="SUPFAM" id="SSF47384">
    <property type="entry name" value="Homodimeric domain of signal transducing histidine kinase"/>
    <property type="match status" value="1"/>
</dbReference>
<dbReference type="InterPro" id="IPR004358">
    <property type="entry name" value="Sig_transdc_His_kin-like_C"/>
</dbReference>
<organism evidence="10 11">
    <name type="scientific">Sulfuricaulis limicola</name>
    <dbReference type="NCBI Taxonomy" id="1620215"/>
    <lineage>
        <taxon>Bacteria</taxon>
        <taxon>Pseudomonadati</taxon>
        <taxon>Pseudomonadota</taxon>
        <taxon>Gammaproteobacteria</taxon>
        <taxon>Acidiferrobacterales</taxon>
        <taxon>Acidiferrobacteraceae</taxon>
        <taxon>Sulfuricaulis</taxon>
    </lineage>
</organism>
<evidence type="ECO:0000313" key="10">
    <source>
        <dbReference type="EMBL" id="BAV34202.1"/>
    </source>
</evidence>
<dbReference type="InterPro" id="IPR001610">
    <property type="entry name" value="PAC"/>
</dbReference>
<dbReference type="Gene3D" id="3.30.450.20">
    <property type="entry name" value="PAS domain"/>
    <property type="match status" value="2"/>
</dbReference>
<dbReference type="CDD" id="cd00156">
    <property type="entry name" value="REC"/>
    <property type="match status" value="1"/>
</dbReference>
<dbReference type="SMART" id="SM00086">
    <property type="entry name" value="PAC"/>
    <property type="match status" value="2"/>
</dbReference>
<dbReference type="InterPro" id="IPR036097">
    <property type="entry name" value="HisK_dim/P_sf"/>
</dbReference>
<dbReference type="GO" id="GO:0000155">
    <property type="term" value="F:phosphorelay sensor kinase activity"/>
    <property type="evidence" value="ECO:0007669"/>
    <property type="project" value="InterPro"/>
</dbReference>
<proteinExistence type="predicted"/>
<dbReference type="Pfam" id="PF13426">
    <property type="entry name" value="PAS_9"/>
    <property type="match status" value="1"/>
</dbReference>
<evidence type="ECO:0000259" key="8">
    <source>
        <dbReference type="PROSITE" id="PS50112"/>
    </source>
</evidence>
<keyword evidence="10" id="KW-0418">Kinase</keyword>
<sequence>MTTQPESLMPPMARDADSVPVLQQILDHATAVVYVKDRDGRYQFANRLFLDLFRRNASEVIGRTDAEIFPPEITANLHRNDALVFERNAPVEFEEQVPQQDGTHTYLSLKFPLYNSRNETYAVCGISTDITERKTAEEALRASEERYHTTFNASVDGLALCTPDGRIMDANPAFCRLHGYTREELLAAESFQFVHPDSHLRCWAFFEAASAGHSLKSEARAKRKDGTIFDAEAHGVPVHYGDEPHLLLIMRDISERKQAEAERIRLEAQLRQAQKMEAIGHLTGGVAHDFNNILTAVMGYVAMAQERVAAQGDEKLDKYLERALRSGRQARDLIQQMLTFSRGQRGEPRALQLPPLVKESVKLMRSTLPSSIEFNTSLDATLPAVLLDPVQLEQVLMNLCINARDAMQGAGQLHIALEKIAHRDGVCTSCHQPVRGDYVELIVRDTGSGIAPEVVERMFEPFFSTKEVGKGSGMGLSTVHGIVHEHGGHILVETRPGTGATFRVLFRPMSQAEGKSGSEATESSTNAAEVRQLNGRVLVVDDEPAVGEFMGELLQSWGLEVVVKPNGADAEALFAENPQHFDLVVTDQTMPRMTGIELAQRLMARRPGLPVILYTGYTERLTDEQTRRSGIRALVTKPVDIGAFFGLVRDILKPR</sequence>
<dbReference type="Gene3D" id="3.30.565.10">
    <property type="entry name" value="Histidine kinase-like ATPase, C-terminal domain"/>
    <property type="match status" value="1"/>
</dbReference>
<dbReference type="RefSeq" id="WP_197702586.1">
    <property type="nucleotide sequence ID" value="NZ_AP014879.1"/>
</dbReference>
<evidence type="ECO:0000256" key="1">
    <source>
        <dbReference type="ARBA" id="ARBA00000085"/>
    </source>
</evidence>
<dbReference type="InterPro" id="IPR000700">
    <property type="entry name" value="PAS-assoc_C"/>
</dbReference>
<dbReference type="CDD" id="cd00130">
    <property type="entry name" value="PAS"/>
    <property type="match status" value="2"/>
</dbReference>
<feature type="domain" description="PAC" evidence="9">
    <location>
        <begin position="215"/>
        <end position="265"/>
    </location>
</feature>
<keyword evidence="10" id="KW-0808">Transferase</keyword>
<evidence type="ECO:0000256" key="3">
    <source>
        <dbReference type="ARBA" id="ARBA00022553"/>
    </source>
</evidence>
<dbReference type="Pfam" id="PF08448">
    <property type="entry name" value="PAS_4"/>
    <property type="match status" value="1"/>
</dbReference>
<dbReference type="PANTHER" id="PTHR43065">
    <property type="entry name" value="SENSOR HISTIDINE KINASE"/>
    <property type="match status" value="1"/>
</dbReference>
<evidence type="ECO:0000259" key="7">
    <source>
        <dbReference type="PROSITE" id="PS50110"/>
    </source>
</evidence>
<dbReference type="InterPro" id="IPR003661">
    <property type="entry name" value="HisK_dim/P_dom"/>
</dbReference>
<dbReference type="SUPFAM" id="SSF52172">
    <property type="entry name" value="CheY-like"/>
    <property type="match status" value="1"/>
</dbReference>
<evidence type="ECO:0000259" key="6">
    <source>
        <dbReference type="PROSITE" id="PS50109"/>
    </source>
</evidence>
<feature type="domain" description="PAS" evidence="8">
    <location>
        <begin position="143"/>
        <end position="199"/>
    </location>
</feature>
<dbReference type="PRINTS" id="PR00344">
    <property type="entry name" value="BCTRLSENSOR"/>
</dbReference>
<dbReference type="PROSITE" id="PS50109">
    <property type="entry name" value="HIS_KIN"/>
    <property type="match status" value="1"/>
</dbReference>
<feature type="domain" description="PAC" evidence="9">
    <location>
        <begin position="91"/>
        <end position="142"/>
    </location>
</feature>
<feature type="domain" description="PAS" evidence="8">
    <location>
        <begin position="18"/>
        <end position="72"/>
    </location>
</feature>
<dbReference type="PROSITE" id="PS50112">
    <property type="entry name" value="PAS"/>
    <property type="match status" value="2"/>
</dbReference>
<dbReference type="InterPro" id="IPR011006">
    <property type="entry name" value="CheY-like_superfamily"/>
</dbReference>
<dbReference type="Pfam" id="PF00512">
    <property type="entry name" value="HisKA"/>
    <property type="match status" value="1"/>
</dbReference>
<reference evidence="10 11" key="1">
    <citation type="submission" date="2015-05" db="EMBL/GenBank/DDBJ databases">
        <title>Complete genome sequence of a sulfur-oxidizing gammaproteobacterium strain HA5.</title>
        <authorList>
            <person name="Miura A."/>
            <person name="Kojima H."/>
            <person name="Fukui M."/>
        </authorList>
    </citation>
    <scope>NUCLEOTIDE SEQUENCE [LARGE SCALE GENOMIC DNA]</scope>
    <source>
        <strain evidence="10 11">HA5</strain>
    </source>
</reference>
<dbReference type="InterPro" id="IPR000014">
    <property type="entry name" value="PAS"/>
</dbReference>
<dbReference type="Proteomes" id="UP000243180">
    <property type="component" value="Chromosome"/>
</dbReference>
<evidence type="ECO:0000259" key="9">
    <source>
        <dbReference type="PROSITE" id="PS50113"/>
    </source>
</evidence>
<dbReference type="EMBL" id="AP014879">
    <property type="protein sequence ID" value="BAV34202.1"/>
    <property type="molecule type" value="Genomic_DNA"/>
</dbReference>
<dbReference type="InterPro" id="IPR036890">
    <property type="entry name" value="HATPase_C_sf"/>
</dbReference>
<feature type="coiled-coil region" evidence="5">
    <location>
        <begin position="249"/>
        <end position="276"/>
    </location>
</feature>
<dbReference type="SMART" id="SM00388">
    <property type="entry name" value="HisKA"/>
    <property type="match status" value="1"/>
</dbReference>
<dbReference type="Pfam" id="PF00072">
    <property type="entry name" value="Response_reg"/>
    <property type="match status" value="1"/>
</dbReference>
<feature type="domain" description="Histidine kinase" evidence="6">
    <location>
        <begin position="285"/>
        <end position="510"/>
    </location>
</feature>
<keyword evidence="5" id="KW-0175">Coiled coil</keyword>
<evidence type="ECO:0000313" key="11">
    <source>
        <dbReference type="Proteomes" id="UP000243180"/>
    </source>
</evidence>
<dbReference type="InterPro" id="IPR001789">
    <property type="entry name" value="Sig_transdc_resp-reg_receiver"/>
</dbReference>
<dbReference type="SMART" id="SM00387">
    <property type="entry name" value="HATPase_c"/>
    <property type="match status" value="1"/>
</dbReference>
<dbReference type="PANTHER" id="PTHR43065:SF42">
    <property type="entry name" value="TWO-COMPONENT SENSOR PPRA"/>
    <property type="match status" value="1"/>
</dbReference>
<dbReference type="SMART" id="SM00091">
    <property type="entry name" value="PAS"/>
    <property type="match status" value="2"/>
</dbReference>
<dbReference type="Gene3D" id="1.10.287.130">
    <property type="match status" value="1"/>
</dbReference>
<keyword evidence="11" id="KW-1185">Reference proteome</keyword>
<dbReference type="PROSITE" id="PS50110">
    <property type="entry name" value="RESPONSE_REGULATORY"/>
    <property type="match status" value="1"/>
</dbReference>
<feature type="domain" description="Response regulatory" evidence="7">
    <location>
        <begin position="536"/>
        <end position="652"/>
    </location>
</feature>
<gene>
    <name evidence="10" type="ORF">SCL_1911</name>
</gene>
<evidence type="ECO:0000256" key="5">
    <source>
        <dbReference type="SAM" id="Coils"/>
    </source>
</evidence>
<comment type="catalytic activity">
    <reaction evidence="1">
        <text>ATP + protein L-histidine = ADP + protein N-phospho-L-histidine.</text>
        <dbReference type="EC" id="2.7.13.3"/>
    </reaction>
</comment>
<dbReference type="InterPro" id="IPR005467">
    <property type="entry name" value="His_kinase_dom"/>
</dbReference>
<keyword evidence="3 4" id="KW-0597">Phosphoprotein</keyword>
<dbReference type="PROSITE" id="PS50113">
    <property type="entry name" value="PAC"/>
    <property type="match status" value="2"/>
</dbReference>
<dbReference type="AlphaFoldDB" id="A0A1B4XHC8"/>
<feature type="modified residue" description="4-aspartylphosphate" evidence="4">
    <location>
        <position position="587"/>
    </location>
</feature>
<name>A0A1B4XHC8_9GAMM</name>
<dbReference type="EC" id="2.7.13.3" evidence="2"/>
<accession>A0A1B4XHC8</accession>
<dbReference type="NCBIfam" id="TIGR00229">
    <property type="entry name" value="sensory_box"/>
    <property type="match status" value="2"/>
</dbReference>